<feature type="coiled-coil region" evidence="2">
    <location>
        <begin position="140"/>
        <end position="167"/>
    </location>
</feature>
<evidence type="ECO:0000259" key="3">
    <source>
        <dbReference type="Pfam" id="PF06409"/>
    </source>
</evidence>
<evidence type="ECO:0000313" key="5">
    <source>
        <dbReference type="Proteomes" id="UP000236370"/>
    </source>
</evidence>
<accession>A0A2J8Q5D9</accession>
<dbReference type="InterPro" id="IPR054697">
    <property type="entry name" value="NPIP_N"/>
</dbReference>
<organism evidence="4 5">
    <name type="scientific">Pan troglodytes</name>
    <name type="common">Chimpanzee</name>
    <dbReference type="NCBI Taxonomy" id="9598"/>
    <lineage>
        <taxon>Eukaryota</taxon>
        <taxon>Metazoa</taxon>
        <taxon>Chordata</taxon>
        <taxon>Craniata</taxon>
        <taxon>Vertebrata</taxon>
        <taxon>Euteleostomi</taxon>
        <taxon>Mammalia</taxon>
        <taxon>Eutheria</taxon>
        <taxon>Euarchontoglires</taxon>
        <taxon>Primates</taxon>
        <taxon>Haplorrhini</taxon>
        <taxon>Catarrhini</taxon>
        <taxon>Hominidae</taxon>
        <taxon>Pan</taxon>
    </lineage>
</organism>
<reference evidence="4 5" key="1">
    <citation type="submission" date="2017-12" db="EMBL/GenBank/DDBJ databases">
        <title>High-resolution comparative analysis of great ape genomes.</title>
        <authorList>
            <person name="Pollen A."/>
            <person name="Hastie A."/>
            <person name="Hormozdiari F."/>
            <person name="Dougherty M."/>
            <person name="Liu R."/>
            <person name="Chaisson M."/>
            <person name="Hoppe E."/>
            <person name="Hill C."/>
            <person name="Pang A."/>
            <person name="Hillier L."/>
            <person name="Baker C."/>
            <person name="Armstrong J."/>
            <person name="Shendure J."/>
            <person name="Paten B."/>
            <person name="Wilson R."/>
            <person name="Chao H."/>
            <person name="Schneider V."/>
            <person name="Ventura M."/>
            <person name="Kronenberg Z."/>
            <person name="Murali S."/>
            <person name="Gordon D."/>
            <person name="Cantsilieris S."/>
            <person name="Munson K."/>
            <person name="Nelson B."/>
            <person name="Raja A."/>
            <person name="Underwood J."/>
            <person name="Diekhans M."/>
            <person name="Fiddes I."/>
            <person name="Haussler D."/>
            <person name="Eichler E."/>
        </authorList>
    </citation>
    <scope>NUCLEOTIDE SEQUENCE [LARGE SCALE GENOMIC DNA]</scope>
    <source>
        <strain evidence="4">Yerkes chimp pedigree #C0471</strain>
    </source>
</reference>
<dbReference type="PANTHER" id="PTHR15438">
    <property type="entry name" value="NUCLEAR PORE COMPLEX INTERACTING PROTEIN"/>
    <property type="match status" value="1"/>
</dbReference>
<protein>
    <submittedName>
        <fullName evidence="4">NPIPA8 isoform 2</fullName>
    </submittedName>
</protein>
<sequence length="303" mass="34985">MLCCLRYERLSGGCKWHSAWVINTLADLRHRGTDFGGSRLRIITVFLRSYKFAISLRTSYLSVSFLKTIFPSQNGHDGSTDVQQRARRSNRRRQEGIKIVLEAIFTLWRQVETKVAKIHKMKVTTKVNRHDKINGKRKTAKEHLRKLSIKEREHAEKERQLSEAEENGKLDMKEIHTYKEMFQHAQVLRRRAEDYYKCKIPPSARKPLCNWVRMAAAEHRHSSGLPYQPYLTAETLKNRMGRQPPPPTQPRCIIHSLSLKTPPKCLLHPLPSAPPSVDDNLNTLECVLPLPSPSVDDNLNTPQ</sequence>
<comment type="caution">
    <text evidence="4">The sequence shown here is derived from an EMBL/GenBank/DDBJ whole genome shotgun (WGS) entry which is preliminary data.</text>
</comment>
<name>A0A2J8Q5D9_PANTR</name>
<dbReference type="STRING" id="9598.ENSPTRP00000070116"/>
<dbReference type="Pfam" id="PF06409">
    <property type="entry name" value="NPIP"/>
    <property type="match status" value="1"/>
</dbReference>
<dbReference type="AlphaFoldDB" id="A0A2J8Q5D9"/>
<gene>
    <name evidence="4" type="ORF">CK820_G0043594</name>
</gene>
<proteinExistence type="inferred from homology"/>
<evidence type="ECO:0000256" key="1">
    <source>
        <dbReference type="ARBA" id="ARBA00008971"/>
    </source>
</evidence>
<evidence type="ECO:0000256" key="2">
    <source>
        <dbReference type="SAM" id="Coils"/>
    </source>
</evidence>
<dbReference type="PANTHER" id="PTHR15438:SF11">
    <property type="match status" value="1"/>
</dbReference>
<dbReference type="InterPro" id="IPR009443">
    <property type="entry name" value="NPIP"/>
</dbReference>
<evidence type="ECO:0000313" key="4">
    <source>
        <dbReference type="EMBL" id="PNI91491.1"/>
    </source>
</evidence>
<dbReference type="EMBL" id="NBAG03000078">
    <property type="protein sequence ID" value="PNI91491.1"/>
    <property type="molecule type" value="Genomic_DNA"/>
</dbReference>
<feature type="domain" description="Nuclear pore complex interacting protein N-terminal" evidence="3">
    <location>
        <begin position="21"/>
        <end position="240"/>
    </location>
</feature>
<comment type="similarity">
    <text evidence="1">Belongs to the NPIP family.</text>
</comment>
<dbReference type="Proteomes" id="UP000236370">
    <property type="component" value="Unassembled WGS sequence"/>
</dbReference>
<feature type="non-terminal residue" evidence="4">
    <location>
        <position position="303"/>
    </location>
</feature>
<keyword evidence="2" id="KW-0175">Coiled coil</keyword>